<comment type="caution">
    <text evidence="3">The sequence shown here is derived from an EMBL/GenBank/DDBJ whole genome shotgun (WGS) entry which is preliminary data.</text>
</comment>
<feature type="domain" description="Right handed beta helix" evidence="2">
    <location>
        <begin position="92"/>
        <end position="254"/>
    </location>
</feature>
<dbReference type="InterPro" id="IPR012334">
    <property type="entry name" value="Pectin_lyas_fold"/>
</dbReference>
<gene>
    <name evidence="3" type="ORF">LCGC14_1478570</name>
</gene>
<evidence type="ECO:0008006" key="4">
    <source>
        <dbReference type="Google" id="ProtNLM"/>
    </source>
</evidence>
<accession>A0A0F9LQL1</accession>
<dbReference type="InterPro" id="IPR007742">
    <property type="entry name" value="NosD_dom"/>
</dbReference>
<evidence type="ECO:0000259" key="2">
    <source>
        <dbReference type="Pfam" id="PF13229"/>
    </source>
</evidence>
<sequence>MKGQGKLKSIARVGMALVLAVSMGLMFALPAAAAVITVPGDHATIGAAITAATAGDTITVAAGTYAENVVVSKALTLQGAAGATIAPATGHGVEITASNVTVDGFTITPLDSADDIALGIAISVAGSGVTISNNTITTLGKNHGIWVGVSFTGLAVTDNVITVGGVATSIYADGGPSQTVKSSGWTISGNTLDASLGVNLELYDVDAVTVDDNTFEIATTMSNIIVSSELFDLTGPIVFTNNNVKGNGGGSMVAFVTDFQVYLGTRVDAFVTTMDDVTIAGNTIAGWASRGLRFGDWGGAVTNVVVNSNTFNMTTVGEVIGGTDAPGATGSGNTFNVAFPATIQGAVDSAFSGDTINVTAGTYNESVLIGKPLTLQGPNAGISPNTGSWGAEAVITGVSPLVEVETGADVNPLTIEGLTFQGATVGTGHAGVIRADGLVAGASEGWGNVTIRSNRFIDNYGPAIGVWATSGLADWIITDNLVDGVTGPTKSGIYLDLDYLDLGAGSSFTGWEVTDNTVKDTQYGGIMVHHSVDMLIAGNTIEGVQKTGIQSSGIQGNVTITDNVITRAMLDQTSPLRAGIRLYGTDLADQYGESQLIGPVWVTNNIVTDSYIGFATKLGHDYTAQEVHVNGNSFIGNNLGLRHPGTGLLDAENNWWGDIAGPSISTNPYNSETGGQIVSGNVDYMPWLIRVDLATGWNIVSDPIASESVAEAGPAPIVAVYWFDSSTQLWGTDPGLAGPLDAVYYKVSAPISFIYAPSSELTMPSQKAMKVGWNFVGLAQLYSMNADVALTDVYEVTGGLVGYSKVISPSLNGASWTYLRDGGVGPNMLPLKGYWVFMVNDGVLGGWTDTPIVEVTP</sequence>
<dbReference type="InterPro" id="IPR006626">
    <property type="entry name" value="PbH1"/>
</dbReference>
<evidence type="ECO:0000259" key="1">
    <source>
        <dbReference type="Pfam" id="PF05048"/>
    </source>
</evidence>
<name>A0A0F9LQL1_9ZZZZ</name>
<dbReference type="AlphaFoldDB" id="A0A0F9LQL1"/>
<protein>
    <recommendedName>
        <fullName evidence="4">Right handed beta helix domain-containing protein</fullName>
    </recommendedName>
</protein>
<dbReference type="SUPFAM" id="SSF51126">
    <property type="entry name" value="Pectin lyase-like"/>
    <property type="match status" value="2"/>
</dbReference>
<dbReference type="InterPro" id="IPR039448">
    <property type="entry name" value="Beta_helix"/>
</dbReference>
<dbReference type="Pfam" id="PF13229">
    <property type="entry name" value="Beta_helix"/>
    <property type="match status" value="1"/>
</dbReference>
<evidence type="ECO:0000313" key="3">
    <source>
        <dbReference type="EMBL" id="KKM66700.1"/>
    </source>
</evidence>
<proteinExistence type="predicted"/>
<dbReference type="Pfam" id="PF05048">
    <property type="entry name" value="NosD"/>
    <property type="match status" value="1"/>
</dbReference>
<feature type="domain" description="Periplasmic copper-binding protein NosD beta helix" evidence="1">
    <location>
        <begin position="477"/>
        <end position="671"/>
    </location>
</feature>
<dbReference type="InterPro" id="IPR011050">
    <property type="entry name" value="Pectin_lyase_fold/virulence"/>
</dbReference>
<organism evidence="3">
    <name type="scientific">marine sediment metagenome</name>
    <dbReference type="NCBI Taxonomy" id="412755"/>
    <lineage>
        <taxon>unclassified sequences</taxon>
        <taxon>metagenomes</taxon>
        <taxon>ecological metagenomes</taxon>
    </lineage>
</organism>
<dbReference type="EMBL" id="LAZR01010478">
    <property type="protein sequence ID" value="KKM66700.1"/>
    <property type="molecule type" value="Genomic_DNA"/>
</dbReference>
<dbReference type="Gene3D" id="2.160.20.10">
    <property type="entry name" value="Single-stranded right-handed beta-helix, Pectin lyase-like"/>
    <property type="match status" value="2"/>
</dbReference>
<reference evidence="3" key="1">
    <citation type="journal article" date="2015" name="Nature">
        <title>Complex archaea that bridge the gap between prokaryotes and eukaryotes.</title>
        <authorList>
            <person name="Spang A."/>
            <person name="Saw J.H."/>
            <person name="Jorgensen S.L."/>
            <person name="Zaremba-Niedzwiedzka K."/>
            <person name="Martijn J."/>
            <person name="Lind A.E."/>
            <person name="van Eijk R."/>
            <person name="Schleper C."/>
            <person name="Guy L."/>
            <person name="Ettema T.J."/>
        </authorList>
    </citation>
    <scope>NUCLEOTIDE SEQUENCE</scope>
</reference>
<dbReference type="SMART" id="SM00710">
    <property type="entry name" value="PbH1"/>
    <property type="match status" value="12"/>
</dbReference>